<organism evidence="1 2">
    <name type="scientific">Waterburya agarophytonicola KI4</name>
    <dbReference type="NCBI Taxonomy" id="2874699"/>
    <lineage>
        <taxon>Bacteria</taxon>
        <taxon>Bacillati</taxon>
        <taxon>Cyanobacteriota</taxon>
        <taxon>Cyanophyceae</taxon>
        <taxon>Pleurocapsales</taxon>
        <taxon>Hyellaceae</taxon>
        <taxon>Waterburya</taxon>
        <taxon>Waterburya agarophytonicola</taxon>
    </lineage>
</organism>
<accession>A0A964C0G3</accession>
<proteinExistence type="predicted"/>
<dbReference type="NCBIfam" id="NF047380">
    <property type="entry name" value="photo_II_xxx"/>
    <property type="match status" value="1"/>
</dbReference>
<comment type="caution">
    <text evidence="1">The sequence shown here is derived from an EMBL/GenBank/DDBJ whole genome shotgun (WGS) entry which is preliminary data.</text>
</comment>
<dbReference type="EMBL" id="JADWDC010000086">
    <property type="protein sequence ID" value="MCC0179465.1"/>
    <property type="molecule type" value="Genomic_DNA"/>
</dbReference>
<dbReference type="RefSeq" id="WP_229642567.1">
    <property type="nucleotide sequence ID" value="NZ_JADWDC010000086.1"/>
</dbReference>
<dbReference type="Pfam" id="PF26637">
    <property type="entry name" value="DUF8210"/>
    <property type="match status" value="1"/>
</dbReference>
<reference evidence="1" key="1">
    <citation type="journal article" date="2021" name="Antonie Van Leeuwenhoek">
        <title>Draft genome and description of Waterburya agarophytonicola gen. nov. sp. nov. (Pleurocapsales, Cyanobacteria): a seaweed symbiont.</title>
        <authorList>
            <person name="Bonthond G."/>
            <person name="Shalygin S."/>
            <person name="Bayer T."/>
            <person name="Weinberger F."/>
        </authorList>
    </citation>
    <scope>NUCLEOTIDE SEQUENCE</scope>
    <source>
        <strain evidence="1">KI4</strain>
    </source>
</reference>
<dbReference type="InterPro" id="IPR058523">
    <property type="entry name" value="DUF8210"/>
</dbReference>
<gene>
    <name evidence="1" type="ORF">I4641_21120</name>
</gene>
<protein>
    <submittedName>
        <fullName evidence="1">Uncharacterized protein</fullName>
    </submittedName>
</protein>
<keyword evidence="2" id="KW-1185">Reference proteome</keyword>
<sequence length="77" mass="8636">MITLLIAVFLIGWMAAAVIGTQAYFRGEQTKPIHERNLKSASFEQLAKSFTGRDIDYAERIPAFALDTYTSNNLPKI</sequence>
<name>A0A964C0G3_9CYAN</name>
<evidence type="ECO:0000313" key="1">
    <source>
        <dbReference type="EMBL" id="MCC0179465.1"/>
    </source>
</evidence>
<dbReference type="InterPro" id="IPR058095">
    <property type="entry name" value="Psb35-like"/>
</dbReference>
<evidence type="ECO:0000313" key="2">
    <source>
        <dbReference type="Proteomes" id="UP000729733"/>
    </source>
</evidence>
<dbReference type="Proteomes" id="UP000729733">
    <property type="component" value="Unassembled WGS sequence"/>
</dbReference>
<dbReference type="AlphaFoldDB" id="A0A964C0G3"/>